<dbReference type="EMBL" id="BART01003583">
    <property type="protein sequence ID" value="GAG58639.1"/>
    <property type="molecule type" value="Genomic_DNA"/>
</dbReference>
<dbReference type="AlphaFoldDB" id="X0YQS8"/>
<proteinExistence type="predicted"/>
<gene>
    <name evidence="2" type="ORF">S01H4_09742</name>
</gene>
<dbReference type="PROSITE" id="PS51900">
    <property type="entry name" value="CB"/>
    <property type="match status" value="1"/>
</dbReference>
<protein>
    <recommendedName>
        <fullName evidence="1">Core-binding (CB) domain-containing protein</fullName>
    </recommendedName>
</protein>
<evidence type="ECO:0000313" key="2">
    <source>
        <dbReference type="EMBL" id="GAG58639.1"/>
    </source>
</evidence>
<reference evidence="2" key="1">
    <citation type="journal article" date="2014" name="Front. Microbiol.">
        <title>High frequency of phylogenetically diverse reductive dehalogenase-homologous genes in deep subseafloor sedimentary metagenomes.</title>
        <authorList>
            <person name="Kawai M."/>
            <person name="Futagami T."/>
            <person name="Toyoda A."/>
            <person name="Takaki Y."/>
            <person name="Nishi S."/>
            <person name="Hori S."/>
            <person name="Arai W."/>
            <person name="Tsubouchi T."/>
            <person name="Morono Y."/>
            <person name="Uchiyama I."/>
            <person name="Ito T."/>
            <person name="Fujiyama A."/>
            <person name="Inagaki F."/>
            <person name="Takami H."/>
        </authorList>
    </citation>
    <scope>NUCLEOTIDE SEQUENCE</scope>
    <source>
        <strain evidence="2">Expedition CK06-06</strain>
    </source>
</reference>
<feature type="non-terminal residue" evidence="2">
    <location>
        <position position="139"/>
    </location>
</feature>
<comment type="caution">
    <text evidence="2">The sequence shown here is derived from an EMBL/GenBank/DDBJ whole genome shotgun (WGS) entry which is preliminary data.</text>
</comment>
<evidence type="ECO:0000259" key="1">
    <source>
        <dbReference type="PROSITE" id="PS51900"/>
    </source>
</evidence>
<feature type="domain" description="Core-binding (CB)" evidence="1">
    <location>
        <begin position="41"/>
        <end position="116"/>
    </location>
</feature>
<name>X0YQS8_9ZZZZ</name>
<organism evidence="2">
    <name type="scientific">marine sediment metagenome</name>
    <dbReference type="NCBI Taxonomy" id="412755"/>
    <lineage>
        <taxon>unclassified sequences</taxon>
        <taxon>metagenomes</taxon>
        <taxon>ecological metagenomes</taxon>
    </lineage>
</organism>
<accession>X0YQS8</accession>
<sequence length="139" mass="16255">MTEISELSKLSKAYISQVKHGNRPPSKRLLETLAGYSRGTRTKYDYLTLFLRSREAMGVSPGTAQFYRIKLGRFLSEVNADKARRQDIETFLLKFENPGNRHAYYRAIKTFYNWREENFDLPSPMKRLRAPRLSKLVMG</sequence>
<dbReference type="InterPro" id="IPR044068">
    <property type="entry name" value="CB"/>
</dbReference>